<evidence type="ECO:0000313" key="1">
    <source>
        <dbReference type="EMBL" id="KOA21176.1"/>
    </source>
</evidence>
<organism evidence="1 2">
    <name type="scientific">Clostridium homopropionicum DSM 5847</name>
    <dbReference type="NCBI Taxonomy" id="1121318"/>
    <lineage>
        <taxon>Bacteria</taxon>
        <taxon>Bacillati</taxon>
        <taxon>Bacillota</taxon>
        <taxon>Clostridia</taxon>
        <taxon>Eubacteriales</taxon>
        <taxon>Clostridiaceae</taxon>
        <taxon>Clostridium</taxon>
    </lineage>
</organism>
<protein>
    <submittedName>
        <fullName evidence="1">Uncharacterized protein</fullName>
    </submittedName>
</protein>
<dbReference type="PATRIC" id="fig|1121318.3.peg.309"/>
<dbReference type="EMBL" id="LHUR01000010">
    <property type="protein sequence ID" value="KOA21176.1"/>
    <property type="molecule type" value="Genomic_DNA"/>
</dbReference>
<comment type="caution">
    <text evidence="1">The sequence shown here is derived from an EMBL/GenBank/DDBJ whole genome shotgun (WGS) entry which is preliminary data.</text>
</comment>
<name>A0A0L6ZDW8_9CLOT</name>
<evidence type="ECO:0000313" key="2">
    <source>
        <dbReference type="Proteomes" id="UP000037043"/>
    </source>
</evidence>
<sequence>MSLKHKVCINIAHPSGNHNPIIESGTRQIRKRLLDFLFGEKVNVLVLTPGDSVETVEIREVKRGESRE</sequence>
<dbReference type="AlphaFoldDB" id="A0A0L6ZDW8"/>
<dbReference type="STRING" id="36844.SAMN04488501_10747"/>
<dbReference type="Proteomes" id="UP000037043">
    <property type="component" value="Unassembled WGS sequence"/>
</dbReference>
<keyword evidence="2" id="KW-1185">Reference proteome</keyword>
<proteinExistence type="predicted"/>
<reference evidence="2" key="1">
    <citation type="submission" date="2015-08" db="EMBL/GenBank/DDBJ databases">
        <title>Genome sequence of the strict anaerobe Clostridium homopropionicum LuHBu1 (DSM 5847T).</title>
        <authorList>
            <person name="Poehlein A."/>
            <person name="Beck M."/>
            <person name="Schiel-Bengelsdorf B."/>
            <person name="Bengelsdorf F.R."/>
            <person name="Daniel R."/>
            <person name="Duerre P."/>
        </authorList>
    </citation>
    <scope>NUCLEOTIDE SEQUENCE [LARGE SCALE GENOMIC DNA]</scope>
    <source>
        <strain evidence="2">DSM 5847</strain>
    </source>
</reference>
<gene>
    <name evidence="1" type="ORF">CLHOM_03060</name>
</gene>
<dbReference type="RefSeq" id="WP_052219910.1">
    <property type="nucleotide sequence ID" value="NZ_LHUR01000010.1"/>
</dbReference>
<accession>A0A0L6ZDW8</accession>